<keyword evidence="3" id="KW-1185">Reference proteome</keyword>
<dbReference type="InterPro" id="IPR007540">
    <property type="entry name" value="Fimbrial_CS1-type"/>
</dbReference>
<feature type="signal peptide" evidence="1">
    <location>
        <begin position="1"/>
        <end position="17"/>
    </location>
</feature>
<dbReference type="Gene3D" id="2.60.40.2040">
    <property type="entry name" value="CFA/I fimbrial subunit E, pilin domain"/>
    <property type="match status" value="1"/>
</dbReference>
<evidence type="ECO:0000313" key="3">
    <source>
        <dbReference type="Proteomes" id="UP000186607"/>
    </source>
</evidence>
<dbReference type="Pfam" id="PF04449">
    <property type="entry name" value="Fimbrial_CS1"/>
    <property type="match status" value="1"/>
</dbReference>
<keyword evidence="1" id="KW-0732">Signal</keyword>
<organism evidence="2 3">
    <name type="scientific">Deinococcus marmoris</name>
    <dbReference type="NCBI Taxonomy" id="249408"/>
    <lineage>
        <taxon>Bacteria</taxon>
        <taxon>Thermotogati</taxon>
        <taxon>Deinococcota</taxon>
        <taxon>Deinococci</taxon>
        <taxon>Deinococcales</taxon>
        <taxon>Deinococcaceae</taxon>
        <taxon>Deinococcus</taxon>
    </lineage>
</organism>
<evidence type="ECO:0000256" key="1">
    <source>
        <dbReference type="SAM" id="SignalP"/>
    </source>
</evidence>
<reference evidence="2 3" key="1">
    <citation type="submission" date="2017-01" db="EMBL/GenBank/DDBJ databases">
        <title>Genome Analysis of Deinococcus marmoris KOPRI26562.</title>
        <authorList>
            <person name="Kim J.H."/>
            <person name="Oh H.-M."/>
        </authorList>
    </citation>
    <scope>NUCLEOTIDE SEQUENCE [LARGE SCALE GENOMIC DNA]</scope>
    <source>
        <strain evidence="2 3">KOPRI26562</strain>
    </source>
</reference>
<evidence type="ECO:0000313" key="2">
    <source>
        <dbReference type="EMBL" id="OLV16866.1"/>
    </source>
</evidence>
<accession>A0A1U7NVC8</accession>
<protein>
    <submittedName>
        <fullName evidence="2">Uncharacterized protein</fullName>
    </submittedName>
</protein>
<sequence>MKYLALVAAMLTSTTLAAPVILQGVSSGSNNFQVNASVGDSCAMTQPNPVTIPVMYWIQQDASVSAISVVNIVCNTGVNFRLDSDTTVTLQRAGTTSSDPAPQNTLTATVTGASLATEVAGTGNAADTGSGYNKTLTVTVAKPTQSNRSGTYAGTVNLTLSVVAIGIP</sequence>
<name>A0A1U7NVC8_9DEIO</name>
<dbReference type="EMBL" id="MSTI01000124">
    <property type="protein sequence ID" value="OLV16866.1"/>
    <property type="molecule type" value="Genomic_DNA"/>
</dbReference>
<comment type="caution">
    <text evidence="2">The sequence shown here is derived from an EMBL/GenBank/DDBJ whole genome shotgun (WGS) entry which is preliminary data.</text>
</comment>
<proteinExistence type="predicted"/>
<dbReference type="RefSeq" id="WP_075834709.1">
    <property type="nucleotide sequence ID" value="NZ_MSTI01000124.1"/>
</dbReference>
<dbReference type="AlphaFoldDB" id="A0A1U7NVC8"/>
<dbReference type="GO" id="GO:0009289">
    <property type="term" value="C:pilus"/>
    <property type="evidence" value="ECO:0007669"/>
    <property type="project" value="InterPro"/>
</dbReference>
<gene>
    <name evidence="2" type="ORF">BOO71_0010567</name>
</gene>
<dbReference type="Proteomes" id="UP000186607">
    <property type="component" value="Unassembled WGS sequence"/>
</dbReference>
<feature type="chain" id="PRO_5013387240" evidence="1">
    <location>
        <begin position="18"/>
        <end position="168"/>
    </location>
</feature>